<proteinExistence type="predicted"/>
<accession>A0ABU1V4B5</accession>
<feature type="region of interest" description="Disordered" evidence="1">
    <location>
        <begin position="1"/>
        <end position="23"/>
    </location>
</feature>
<dbReference type="RefSeq" id="WP_261948102.1">
    <property type="nucleotide sequence ID" value="NZ_JAVDVX010000011.1"/>
</dbReference>
<feature type="compositionally biased region" description="Basic and acidic residues" evidence="1">
    <location>
        <begin position="1"/>
        <end position="11"/>
    </location>
</feature>
<comment type="caution">
    <text evidence="2">The sequence shown here is derived from an EMBL/GenBank/DDBJ whole genome shotgun (WGS) entry which is preliminary data.</text>
</comment>
<reference evidence="2 3" key="1">
    <citation type="submission" date="2023-07" db="EMBL/GenBank/DDBJ databases">
        <title>Sorghum-associated microbial communities from plants grown in Nebraska, USA.</title>
        <authorList>
            <person name="Schachtman D."/>
        </authorList>
    </citation>
    <scope>NUCLEOTIDE SEQUENCE [LARGE SCALE GENOMIC DNA]</scope>
    <source>
        <strain evidence="2 3">BE190</strain>
    </source>
</reference>
<evidence type="ECO:0000313" key="2">
    <source>
        <dbReference type="EMBL" id="MDR7092128.1"/>
    </source>
</evidence>
<keyword evidence="3" id="KW-1185">Reference proteome</keyword>
<sequence length="133" mass="14859">MVGSTDMDHPPEQQPKSNIERLISTSTSGKGYYSMDKAHAVVYKSPPDKTDRVEVWKLEEKQTEVATALTAYWGAQKGNAEQLVFISNDTDLEPALMAIREDYGNQVQIGVVLPIGERPQGTVRRPGNNHWVF</sequence>
<dbReference type="EMBL" id="JAVDVX010000011">
    <property type="protein sequence ID" value="MDR7092128.1"/>
    <property type="molecule type" value="Genomic_DNA"/>
</dbReference>
<evidence type="ECO:0000256" key="1">
    <source>
        <dbReference type="SAM" id="MobiDB-lite"/>
    </source>
</evidence>
<organism evidence="2 3">
    <name type="scientific">Cellvibrio fibrivorans</name>
    <dbReference type="NCBI Taxonomy" id="126350"/>
    <lineage>
        <taxon>Bacteria</taxon>
        <taxon>Pseudomonadati</taxon>
        <taxon>Pseudomonadota</taxon>
        <taxon>Gammaproteobacteria</taxon>
        <taxon>Cellvibrionales</taxon>
        <taxon>Cellvibrionaceae</taxon>
        <taxon>Cellvibrio</taxon>
    </lineage>
</organism>
<gene>
    <name evidence="2" type="ORF">J2X05_004169</name>
</gene>
<dbReference type="Proteomes" id="UP001253595">
    <property type="component" value="Unassembled WGS sequence"/>
</dbReference>
<name>A0ABU1V4B5_9GAMM</name>
<protein>
    <submittedName>
        <fullName evidence="2">Uncharacterized LabA/DUF88 family protein</fullName>
    </submittedName>
</protein>
<evidence type="ECO:0000313" key="3">
    <source>
        <dbReference type="Proteomes" id="UP001253595"/>
    </source>
</evidence>